<reference evidence="2" key="1">
    <citation type="submission" date="2018-01" db="EMBL/GenBank/DDBJ databases">
        <title>Genome sequnecing of Lactobacillus formosensis KACC 18721.</title>
        <authorList>
            <person name="Kim S.-J."/>
            <person name="Heo J."/>
        </authorList>
    </citation>
    <scope>NUCLEOTIDE SEQUENCE</scope>
    <source>
        <strain evidence="2">KACC 18721</strain>
    </source>
</reference>
<dbReference type="InterPro" id="IPR005046">
    <property type="entry name" value="DUF285"/>
</dbReference>
<comment type="caution">
    <text evidence="2">The sequence shown here is derived from an EMBL/GenBank/DDBJ whole genome shotgun (WGS) entry which is preliminary data.</text>
</comment>
<feature type="region of interest" description="Disordered" evidence="1">
    <location>
        <begin position="52"/>
        <end position="183"/>
    </location>
</feature>
<feature type="compositionally biased region" description="Polar residues" evidence="1">
    <location>
        <begin position="130"/>
        <end position="153"/>
    </location>
</feature>
<evidence type="ECO:0000313" key="2">
    <source>
        <dbReference type="EMBL" id="POH36901.1"/>
    </source>
</evidence>
<evidence type="ECO:0000256" key="1">
    <source>
        <dbReference type="SAM" id="MobiDB-lite"/>
    </source>
</evidence>
<protein>
    <submittedName>
        <fullName evidence="2">BspA family leucine-rich repeat surface protein</fullName>
    </submittedName>
</protein>
<gene>
    <name evidence="2" type="ORF">C2R26_05895</name>
</gene>
<feature type="compositionally biased region" description="Polar residues" evidence="1">
    <location>
        <begin position="57"/>
        <end position="84"/>
    </location>
</feature>
<sequence length="1268" mass="136058">MRFEQLKKNSNVIVRKKLVKSKKNWIIVSSLSIVGGLMLLGSTTTDVSAATTTSTTIEKSVNTSPSALATQDSNNKKSTPASTNNSTTETLPATSTNTTNTSTTTAKTTSTVPTETTTGSTTDTPSSETNVNNSAPTNPTLNDSGQAGFTNWNFDKGNLSIDGGTLPEGTGKPDDTRWGGHSQDISSIQITSPVKAAKDSSYLFANMPKLTTISGLENLDTSSTTNMEGIFKNDTSLDSVDFSKNNVHSVKNFSKAFENDSKLKKVIFPSDSHANAALVNDTRHMFANDKSLIDPGVKDWQVHLLLFTAGMFKNDDQIPTFDIGGWLMNTSVNTGNSSIGEGMFDGTNFQSIIFNNYAVFSPETALTSQRGNIWTSVEPAYTDGSVAHFSGIPNSSSDKGLGSLYKQTNNNLQNSKTFVTNNHLTKLTYNPTVDDSTTNIPNLITLPTNVGDQSFVAIGTVGITSSVDVPQTIIVDGHKYKTDTKTVTAKFGQTTATADQTVTYTNVKVAGGTVEIPTNNGSSVSLTVPDGNDGDTIDIDVPVDQIPKGYHSIPTKVTIKYSDDSSNHLLPDTKEIQISGDKAQGGPYTIPTSTANKTISVVIPNGVVGGSVTIKLPDKTGYKPVDNKGNEKTELTGTFDADGTFKPDQSIIYMGQPAKDTTVHFKLPNGNDIISTLPSNSKVGDKVTVKVPSVPGYVADDGTNQNITEVTGTIDNNGNFAPDKNITYTGKHLNSIKISDTKTDTNKVEVQSVDVKDNAAIKVGDKVTIAAPKITGYKPNIQQISGTLQADGTLADATNLTYTPIENKAITLTVKKPDGTTTQLTVPAGHYNEDTTGKIISPDEIKGYDKTSISYVYGADGTPILTDLQTNQTITSDQTLEYTAKTIPTKVISLPSNSQGNQTLKIPTGKVGTTSQLDVPSIPGYTAKKVKVNYLPDGPVVTDLNGKEISASNPIIYTGDPVPSQTISLPSSHGEKTITVPDGAVGDTLDTIALPDIPGYVTPKIKVHYTVDGPIILDSDNKQISQDHQLQYLGVDNPASTITIKNPDGTTTNITIPDGHYGDKDITITAPKIPGYNAPTLQVSFGKDGKPIITDSKKHQVTANEQISYTHISSGGHSSNTKPSTNNISNKLEQQNITIATYSDQPAVKLYAFNNSTMSIVKNRKLASQSDWYSDESLTLDGIEYFRVATNEWVKASQVYIYQAIQRTIRTYPQANKILYKAEGTSISYREISANSDWYTDQIAYINGEKYYRVATNEFVKVNDAHLL</sequence>
<accession>A0A2P4R6N3</accession>
<name>A0A2P4R6N3_9LACO</name>
<feature type="compositionally biased region" description="Low complexity" evidence="1">
    <location>
        <begin position="85"/>
        <end position="129"/>
    </location>
</feature>
<dbReference type="Pfam" id="PF03382">
    <property type="entry name" value="DUF285"/>
    <property type="match status" value="1"/>
</dbReference>
<organism evidence="2">
    <name type="scientific">Companilactobacillus formosensis</name>
    <dbReference type="NCBI Taxonomy" id="1617889"/>
    <lineage>
        <taxon>Bacteria</taxon>
        <taxon>Bacillati</taxon>
        <taxon>Bacillota</taxon>
        <taxon>Bacilli</taxon>
        <taxon>Lactobacillales</taxon>
        <taxon>Lactobacillaceae</taxon>
        <taxon>Companilactobacillus</taxon>
    </lineage>
</organism>
<dbReference type="EMBL" id="PPWZ01000037">
    <property type="protein sequence ID" value="POH36901.1"/>
    <property type="molecule type" value="Genomic_DNA"/>
</dbReference>
<dbReference type="AlphaFoldDB" id="A0A2P4R6N3"/>
<proteinExistence type="predicted"/>